<dbReference type="Proteomes" id="UP000235371">
    <property type="component" value="Unassembled WGS sequence"/>
</dbReference>
<proteinExistence type="inferred from homology"/>
<gene>
    <name evidence="5" type="ORF">K444DRAFT_598507</name>
</gene>
<dbReference type="PANTHER" id="PTHR28620:SF1">
    <property type="entry name" value="CENP-V_GFA DOMAIN-CONTAINING PROTEIN"/>
    <property type="match status" value="1"/>
</dbReference>
<evidence type="ECO:0000256" key="3">
    <source>
        <dbReference type="ARBA" id="ARBA00022833"/>
    </source>
</evidence>
<dbReference type="RefSeq" id="XP_024730993.1">
    <property type="nucleotide sequence ID" value="XM_024878539.1"/>
</dbReference>
<evidence type="ECO:0000256" key="2">
    <source>
        <dbReference type="ARBA" id="ARBA00022723"/>
    </source>
</evidence>
<keyword evidence="2" id="KW-0479">Metal-binding</keyword>
<dbReference type="EMBL" id="KZ613866">
    <property type="protein sequence ID" value="PMD54089.1"/>
    <property type="molecule type" value="Genomic_DNA"/>
</dbReference>
<dbReference type="GO" id="GO:0016846">
    <property type="term" value="F:carbon-sulfur lyase activity"/>
    <property type="evidence" value="ECO:0007669"/>
    <property type="project" value="InterPro"/>
</dbReference>
<sequence length="271" mass="30246">METPLPEPKAYDGNCHCGGFKFTVKMPSKPYHTCNCSVCQKKGIIGMWPIEDEDITMHQGKGTLTEYQFGRKYLTHLFCPKCGSSVMGRTNKGETKNGINIRMLKNFHEYFEANKHDNPPVNFAAVEPQYKAPPFPSHPDADNLQPDQKICNGNCHCGAVAYAVKTKPLEEQKVMSCNCSLCSRNGDLWIYPPKSAVIIQGAENLTDYKFLSEDSLHSFCKICGVSVCVKVEDGEEDPVMPINVRTMDGVDISTLTLQKYDGAKNDPKYEV</sequence>
<protein>
    <recommendedName>
        <fullName evidence="4">CENP-V/GFA domain-containing protein</fullName>
    </recommendedName>
</protein>
<evidence type="ECO:0000259" key="4">
    <source>
        <dbReference type="PROSITE" id="PS51891"/>
    </source>
</evidence>
<dbReference type="OrthoDB" id="2993351at2759"/>
<dbReference type="PROSITE" id="PS51891">
    <property type="entry name" value="CENP_V_GFA"/>
    <property type="match status" value="2"/>
</dbReference>
<comment type="similarity">
    <text evidence="1">Belongs to the Gfa family.</text>
</comment>
<keyword evidence="6" id="KW-1185">Reference proteome</keyword>
<reference evidence="5 6" key="1">
    <citation type="submission" date="2016-04" db="EMBL/GenBank/DDBJ databases">
        <title>A degradative enzymes factory behind the ericoid mycorrhizal symbiosis.</title>
        <authorList>
            <consortium name="DOE Joint Genome Institute"/>
            <person name="Martino E."/>
            <person name="Morin E."/>
            <person name="Grelet G."/>
            <person name="Kuo A."/>
            <person name="Kohler A."/>
            <person name="Daghino S."/>
            <person name="Barry K."/>
            <person name="Choi C."/>
            <person name="Cichocki N."/>
            <person name="Clum A."/>
            <person name="Copeland A."/>
            <person name="Hainaut M."/>
            <person name="Haridas S."/>
            <person name="Labutti K."/>
            <person name="Lindquist E."/>
            <person name="Lipzen A."/>
            <person name="Khouja H.-R."/>
            <person name="Murat C."/>
            <person name="Ohm R."/>
            <person name="Olson A."/>
            <person name="Spatafora J."/>
            <person name="Veneault-Fourrey C."/>
            <person name="Henrissat B."/>
            <person name="Grigoriev I."/>
            <person name="Martin F."/>
            <person name="Perotto S."/>
        </authorList>
    </citation>
    <scope>NUCLEOTIDE SEQUENCE [LARGE SCALE GENOMIC DNA]</scope>
    <source>
        <strain evidence="5 6">E</strain>
    </source>
</reference>
<feature type="domain" description="CENP-V/GFA" evidence="4">
    <location>
        <begin position="11"/>
        <end position="117"/>
    </location>
</feature>
<dbReference type="GO" id="GO:0046872">
    <property type="term" value="F:metal ion binding"/>
    <property type="evidence" value="ECO:0007669"/>
    <property type="project" value="UniProtKB-KW"/>
</dbReference>
<organism evidence="5 6">
    <name type="scientific">Hyaloscypha bicolor E</name>
    <dbReference type="NCBI Taxonomy" id="1095630"/>
    <lineage>
        <taxon>Eukaryota</taxon>
        <taxon>Fungi</taxon>
        <taxon>Dikarya</taxon>
        <taxon>Ascomycota</taxon>
        <taxon>Pezizomycotina</taxon>
        <taxon>Leotiomycetes</taxon>
        <taxon>Helotiales</taxon>
        <taxon>Hyaloscyphaceae</taxon>
        <taxon>Hyaloscypha</taxon>
        <taxon>Hyaloscypha bicolor</taxon>
    </lineage>
</organism>
<evidence type="ECO:0000256" key="1">
    <source>
        <dbReference type="ARBA" id="ARBA00005495"/>
    </source>
</evidence>
<dbReference type="SUPFAM" id="SSF51316">
    <property type="entry name" value="Mss4-like"/>
    <property type="match status" value="2"/>
</dbReference>
<accession>A0A2J6STK6</accession>
<dbReference type="InterPro" id="IPR052355">
    <property type="entry name" value="CENP-V-like"/>
</dbReference>
<dbReference type="InParanoid" id="A0A2J6STK6"/>
<dbReference type="AlphaFoldDB" id="A0A2J6STK6"/>
<name>A0A2J6STK6_9HELO</name>
<dbReference type="Pfam" id="PF04828">
    <property type="entry name" value="GFA"/>
    <property type="match status" value="2"/>
</dbReference>
<dbReference type="Gene3D" id="2.170.150.70">
    <property type="match status" value="2"/>
</dbReference>
<dbReference type="PANTHER" id="PTHR28620">
    <property type="entry name" value="CENTROMERE PROTEIN V"/>
    <property type="match status" value="1"/>
</dbReference>
<keyword evidence="3" id="KW-0862">Zinc</keyword>
<evidence type="ECO:0000313" key="6">
    <source>
        <dbReference type="Proteomes" id="UP000235371"/>
    </source>
</evidence>
<dbReference type="InterPro" id="IPR011057">
    <property type="entry name" value="Mss4-like_sf"/>
</dbReference>
<dbReference type="InterPro" id="IPR006913">
    <property type="entry name" value="CENP-V/GFA"/>
</dbReference>
<feature type="domain" description="CENP-V/GFA" evidence="4">
    <location>
        <begin position="151"/>
        <end position="261"/>
    </location>
</feature>
<evidence type="ECO:0000313" key="5">
    <source>
        <dbReference type="EMBL" id="PMD54089.1"/>
    </source>
</evidence>
<dbReference type="GeneID" id="36586616"/>